<evidence type="ECO:0000256" key="6">
    <source>
        <dbReference type="ARBA" id="ARBA00022997"/>
    </source>
</evidence>
<evidence type="ECO:0000313" key="12">
    <source>
        <dbReference type="Proteomes" id="UP000437131"/>
    </source>
</evidence>
<keyword evidence="7 9" id="KW-0482">Metalloprotease</keyword>
<feature type="binding site" evidence="9">
    <location>
        <position position="206"/>
    </location>
    <ligand>
        <name>Zn(2+)</name>
        <dbReference type="ChEBI" id="CHEBI:29105"/>
        <note>catalytic</note>
    </ligand>
</feature>
<dbReference type="GO" id="GO:0071555">
    <property type="term" value="P:cell wall organization"/>
    <property type="evidence" value="ECO:0007669"/>
    <property type="project" value="UniProtKB-KW"/>
</dbReference>
<organism evidence="11 12">
    <name type="scientific">Cyanobacterium aponinum 0216</name>
    <dbReference type="NCBI Taxonomy" id="2676140"/>
    <lineage>
        <taxon>Bacteria</taxon>
        <taxon>Bacillati</taxon>
        <taxon>Cyanobacteriota</taxon>
        <taxon>Cyanophyceae</taxon>
        <taxon>Oscillatoriophycideae</taxon>
        <taxon>Chroococcales</taxon>
        <taxon>Geminocystaceae</taxon>
        <taxon>Cyanobacterium</taxon>
    </lineage>
</organism>
<name>A0A844GV71_9CHRO</name>
<evidence type="ECO:0000256" key="7">
    <source>
        <dbReference type="ARBA" id="ARBA00023049"/>
    </source>
</evidence>
<dbReference type="InterPro" id="IPR000755">
    <property type="entry name" value="A_A_dipeptidase"/>
</dbReference>
<dbReference type="PIRSF" id="PIRSF026671">
    <property type="entry name" value="AA_dipeptidase"/>
    <property type="match status" value="1"/>
</dbReference>
<keyword evidence="8 10" id="KW-0961">Cell wall biogenesis/degradation</keyword>
<evidence type="ECO:0000256" key="10">
    <source>
        <dbReference type="PIRNR" id="PIRNR026671"/>
    </source>
</evidence>
<reference evidence="11 12" key="1">
    <citation type="submission" date="2019-11" db="EMBL/GenBank/DDBJ databases">
        <title>Isolation of a new High Light Tolerant Cyanobacteria.</title>
        <authorList>
            <person name="Dobson Z."/>
            <person name="Vaughn N."/>
            <person name="Vaughn M."/>
            <person name="Fromme P."/>
            <person name="Mazor Y."/>
        </authorList>
    </citation>
    <scope>NUCLEOTIDE SEQUENCE [LARGE SCALE GENOMIC DNA]</scope>
    <source>
        <strain evidence="11 12">0216</strain>
    </source>
</reference>
<feature type="site" description="Transition state stabilizer" evidence="9">
    <location>
        <position position="78"/>
    </location>
</feature>
<gene>
    <name evidence="11" type="ORF">GGC33_15670</name>
</gene>
<keyword evidence="6 9" id="KW-0224">Dipeptidase</keyword>
<comment type="function">
    <text evidence="9 10">Catalyzes hydrolysis of the D-alanyl-D-alanine dipeptide.</text>
</comment>
<keyword evidence="5 9" id="KW-0862">Zinc</keyword>
<feature type="active site" description="Proton donor/acceptor" evidence="9">
    <location>
        <position position="203"/>
    </location>
</feature>
<evidence type="ECO:0000256" key="2">
    <source>
        <dbReference type="ARBA" id="ARBA00022670"/>
    </source>
</evidence>
<keyword evidence="3 9" id="KW-0479">Metal-binding</keyword>
<dbReference type="HAMAP" id="MF_01924">
    <property type="entry name" value="A_A_dipeptidase"/>
    <property type="match status" value="1"/>
</dbReference>
<evidence type="ECO:0000256" key="5">
    <source>
        <dbReference type="ARBA" id="ARBA00022833"/>
    </source>
</evidence>
<comment type="similarity">
    <text evidence="9 10">Belongs to the peptidase M15D family.</text>
</comment>
<keyword evidence="4 9" id="KW-0378">Hydrolase</keyword>
<dbReference type="GO" id="GO:0160237">
    <property type="term" value="F:D-Ala-D-Ala dipeptidase activity"/>
    <property type="evidence" value="ECO:0007669"/>
    <property type="project" value="UniProtKB-EC"/>
</dbReference>
<comment type="cofactor">
    <cofactor evidence="9">
        <name>Zn(2+)</name>
        <dbReference type="ChEBI" id="CHEBI:29105"/>
    </cofactor>
    <text evidence="9">Binds 1 zinc ion per subunit.</text>
</comment>
<evidence type="ECO:0000256" key="8">
    <source>
        <dbReference type="ARBA" id="ARBA00023316"/>
    </source>
</evidence>
<dbReference type="GO" id="GO:0008237">
    <property type="term" value="F:metallopeptidase activity"/>
    <property type="evidence" value="ECO:0007669"/>
    <property type="project" value="UniProtKB-KW"/>
</dbReference>
<dbReference type="PANTHER" id="PTHR43126">
    <property type="entry name" value="D-ALANYL-D-ALANINE DIPEPTIDASE"/>
    <property type="match status" value="1"/>
</dbReference>
<feature type="binding site" evidence="9">
    <location>
        <position position="134"/>
    </location>
    <ligand>
        <name>Zn(2+)</name>
        <dbReference type="ChEBI" id="CHEBI:29105"/>
        <note>catalytic</note>
    </ligand>
</feature>
<evidence type="ECO:0000256" key="9">
    <source>
        <dbReference type="HAMAP-Rule" id="MF_01924"/>
    </source>
</evidence>
<accession>A0A844GV71</accession>
<dbReference type="GO" id="GO:0006508">
    <property type="term" value="P:proteolysis"/>
    <property type="evidence" value="ECO:0007669"/>
    <property type="project" value="UniProtKB-KW"/>
</dbReference>
<evidence type="ECO:0000313" key="11">
    <source>
        <dbReference type="EMBL" id="MTF40357.1"/>
    </source>
</evidence>
<sequence length="236" mass="27746">MKPYQKIIIQECGEPLVQIPEQDFYLETPSAYARLGADYQGKSPYFLRAGVLDKLLIAKEELKKINPHWKIRIFDAYRPVSIQKFMVEYTFNSICKEREINVDILGEEEKEKIYQEVFKIWAIPSHNPLTPPPHSTGGAIDLTIMDENKQSIPMGGEIDELSPVSLPDYYLDARDEPEKTYHQHRQILLQIMTKAGFHRHREEWWHFSYGDQMWAWLENEANPQSHCIAKYGKYEQ</sequence>
<evidence type="ECO:0000256" key="1">
    <source>
        <dbReference type="ARBA" id="ARBA00001362"/>
    </source>
</evidence>
<dbReference type="Pfam" id="PF01427">
    <property type="entry name" value="Peptidase_M15"/>
    <property type="match status" value="1"/>
</dbReference>
<dbReference type="EC" id="3.4.13.22" evidence="9 10"/>
<keyword evidence="2 9" id="KW-0645">Protease</keyword>
<dbReference type="GO" id="GO:0008270">
    <property type="term" value="F:zinc ion binding"/>
    <property type="evidence" value="ECO:0007669"/>
    <property type="project" value="UniProtKB-UniRule"/>
</dbReference>
<dbReference type="InterPro" id="IPR009045">
    <property type="entry name" value="Zn_M74/Hedgehog-like"/>
</dbReference>
<comment type="catalytic activity">
    <reaction evidence="1 9 10">
        <text>D-alanyl-D-alanine + H2O = 2 D-alanine</text>
        <dbReference type="Rhea" id="RHEA:20661"/>
        <dbReference type="ChEBI" id="CHEBI:15377"/>
        <dbReference type="ChEBI" id="CHEBI:57416"/>
        <dbReference type="ChEBI" id="CHEBI:57822"/>
        <dbReference type="EC" id="3.4.13.22"/>
    </reaction>
</comment>
<feature type="binding site" evidence="9">
    <location>
        <position position="141"/>
    </location>
    <ligand>
        <name>Zn(2+)</name>
        <dbReference type="ChEBI" id="CHEBI:29105"/>
        <note>catalytic</note>
    </ligand>
</feature>
<dbReference type="RefSeq" id="WP_155084558.1">
    <property type="nucleotide sequence ID" value="NZ_WMIA01000026.1"/>
</dbReference>
<dbReference type="SUPFAM" id="SSF55166">
    <property type="entry name" value="Hedgehog/DD-peptidase"/>
    <property type="match status" value="1"/>
</dbReference>
<dbReference type="AlphaFoldDB" id="A0A844GV71"/>
<dbReference type="Proteomes" id="UP000437131">
    <property type="component" value="Unassembled WGS sequence"/>
</dbReference>
<dbReference type="PANTHER" id="PTHR43126:SF2">
    <property type="entry name" value="D-ALANYL-D-ALANINE DIPEPTIDASE"/>
    <property type="match status" value="1"/>
</dbReference>
<dbReference type="Gene3D" id="3.30.1380.10">
    <property type="match status" value="1"/>
</dbReference>
<evidence type="ECO:0000256" key="3">
    <source>
        <dbReference type="ARBA" id="ARBA00022723"/>
    </source>
</evidence>
<proteinExistence type="inferred from homology"/>
<comment type="caution">
    <text evidence="11">The sequence shown here is derived from an EMBL/GenBank/DDBJ whole genome shotgun (WGS) entry which is preliminary data.</text>
</comment>
<protein>
    <recommendedName>
        <fullName evidence="9 10">D-alanyl-D-alanine dipeptidase</fullName>
        <shortName evidence="9 10">D-Ala-D-Ala dipeptidase</shortName>
        <ecNumber evidence="9 10">3.4.13.22</ecNumber>
    </recommendedName>
</protein>
<dbReference type="EMBL" id="WMIA01000026">
    <property type="protein sequence ID" value="MTF40357.1"/>
    <property type="molecule type" value="Genomic_DNA"/>
</dbReference>
<evidence type="ECO:0000256" key="4">
    <source>
        <dbReference type="ARBA" id="ARBA00022801"/>
    </source>
</evidence>
<dbReference type="CDD" id="cd14843">
    <property type="entry name" value="D-Ala-D-Ala_dipeptidase_like"/>
    <property type="match status" value="1"/>
</dbReference>